<keyword evidence="1 3" id="KW-0489">Methyltransferase</keyword>
<gene>
    <name evidence="3" type="ORF">GC722_03125</name>
</gene>
<evidence type="ECO:0000256" key="1">
    <source>
        <dbReference type="ARBA" id="ARBA00022603"/>
    </source>
</evidence>
<dbReference type="InterPro" id="IPR029063">
    <property type="entry name" value="SAM-dependent_MTases_sf"/>
</dbReference>
<accession>A0A6A9UTW5</accession>
<dbReference type="InterPro" id="IPR007213">
    <property type="entry name" value="Ppm1/Ppm2/Tcmp"/>
</dbReference>
<evidence type="ECO:0000313" key="3">
    <source>
        <dbReference type="EMBL" id="MVA75024.1"/>
    </source>
</evidence>
<dbReference type="GO" id="GO:0008168">
    <property type="term" value="F:methyltransferase activity"/>
    <property type="evidence" value="ECO:0007669"/>
    <property type="project" value="UniProtKB-KW"/>
</dbReference>
<dbReference type="Proteomes" id="UP000435304">
    <property type="component" value="Unassembled WGS sequence"/>
</dbReference>
<dbReference type="Pfam" id="PF04072">
    <property type="entry name" value="LCM"/>
    <property type="match status" value="1"/>
</dbReference>
<dbReference type="SUPFAM" id="SSF53335">
    <property type="entry name" value="S-adenosyl-L-methionine-dependent methyltransferases"/>
    <property type="match status" value="1"/>
</dbReference>
<reference evidence="3 4" key="1">
    <citation type="submission" date="2019-12" db="EMBL/GenBank/DDBJ databases">
        <title>Auraticoccus cholistani sp. nov., an actinomycete isolated from soil of Cholistan desert.</title>
        <authorList>
            <person name="Cheema M.T."/>
        </authorList>
    </citation>
    <scope>NUCLEOTIDE SEQUENCE [LARGE SCALE GENOMIC DNA]</scope>
    <source>
        <strain evidence="3 4">F435</strain>
    </source>
</reference>
<keyword evidence="2 3" id="KW-0808">Transferase</keyword>
<evidence type="ECO:0000256" key="2">
    <source>
        <dbReference type="ARBA" id="ARBA00022679"/>
    </source>
</evidence>
<dbReference type="EMBL" id="WPCU01000004">
    <property type="protein sequence ID" value="MVA75024.1"/>
    <property type="molecule type" value="Genomic_DNA"/>
</dbReference>
<dbReference type="PIRSF" id="PIRSF028177">
    <property type="entry name" value="Polyketide_synth_Omtfrase_TcmP"/>
    <property type="match status" value="1"/>
</dbReference>
<dbReference type="InterPro" id="IPR016874">
    <property type="entry name" value="TcmP-like"/>
</dbReference>
<dbReference type="PANTHER" id="PTHR43619">
    <property type="entry name" value="S-ADENOSYL-L-METHIONINE-DEPENDENT METHYLTRANSFERASE YKTD-RELATED"/>
    <property type="match status" value="1"/>
</dbReference>
<evidence type="ECO:0000313" key="4">
    <source>
        <dbReference type="Proteomes" id="UP000435304"/>
    </source>
</evidence>
<organism evidence="3 4">
    <name type="scientific">Auraticoccus cholistanensis</name>
    <dbReference type="NCBI Taxonomy" id="2656650"/>
    <lineage>
        <taxon>Bacteria</taxon>
        <taxon>Bacillati</taxon>
        <taxon>Actinomycetota</taxon>
        <taxon>Actinomycetes</taxon>
        <taxon>Propionibacteriales</taxon>
        <taxon>Propionibacteriaceae</taxon>
        <taxon>Auraticoccus</taxon>
    </lineage>
</organism>
<sequence length="279" mass="30225">MAHQRVRLRGTQATMLGTLLGRAVDARRARPLLADRAALAAVERIDPADLEWAGVDEDLALSVAARALLLDRWAGAFLDRHADAVVLHLGCGLDTRYQRLAPGAGVDWYEVDHPEVVALRQELLPPAGEHQHTVAADVTSRGWLDAVPAGRPTLVVAEGLTMYLRPETGGALLGRLVDRFGAGAGAGGEMVFDVYSTLGVRLQGANPVVRRSGARLGWGVDDPRSLEALGLSLLEQLDAGQMLTPDLRDQMSPRLRLRLRTALAVPAFRRMGRLLRYAF</sequence>
<proteinExistence type="predicted"/>
<protein>
    <submittedName>
        <fullName evidence="3">Class I SAM-dependent methyltransferase</fullName>
    </submittedName>
</protein>
<keyword evidence="4" id="KW-1185">Reference proteome</keyword>
<dbReference type="AlphaFoldDB" id="A0A6A9UTW5"/>
<dbReference type="GO" id="GO:0032259">
    <property type="term" value="P:methylation"/>
    <property type="evidence" value="ECO:0007669"/>
    <property type="project" value="UniProtKB-KW"/>
</dbReference>
<dbReference type="PANTHER" id="PTHR43619:SF2">
    <property type="entry name" value="S-ADENOSYL-L-METHIONINE-DEPENDENT METHYLTRANSFERASES SUPERFAMILY PROTEIN"/>
    <property type="match status" value="1"/>
</dbReference>
<dbReference type="Gene3D" id="3.40.50.150">
    <property type="entry name" value="Vaccinia Virus protein VP39"/>
    <property type="match status" value="1"/>
</dbReference>
<comment type="caution">
    <text evidence="3">The sequence shown here is derived from an EMBL/GenBank/DDBJ whole genome shotgun (WGS) entry which is preliminary data.</text>
</comment>
<dbReference type="RefSeq" id="WP_156607915.1">
    <property type="nucleotide sequence ID" value="NZ_WPCU01000004.1"/>
</dbReference>
<name>A0A6A9UTW5_9ACTN</name>